<accession>A0A9P9ADT2</accession>
<evidence type="ECO:0000256" key="1">
    <source>
        <dbReference type="SAM" id="MobiDB-lite"/>
    </source>
</evidence>
<feature type="region of interest" description="Disordered" evidence="1">
    <location>
        <begin position="1"/>
        <end position="47"/>
    </location>
</feature>
<organism evidence="2 3">
    <name type="scientific">Plectosphaerella plurivora</name>
    <dbReference type="NCBI Taxonomy" id="936078"/>
    <lineage>
        <taxon>Eukaryota</taxon>
        <taxon>Fungi</taxon>
        <taxon>Dikarya</taxon>
        <taxon>Ascomycota</taxon>
        <taxon>Pezizomycotina</taxon>
        <taxon>Sordariomycetes</taxon>
        <taxon>Hypocreomycetidae</taxon>
        <taxon>Glomerellales</taxon>
        <taxon>Plectosphaerellaceae</taxon>
        <taxon>Plectosphaerella</taxon>
    </lineage>
</organism>
<name>A0A9P9ADT2_9PEZI</name>
<evidence type="ECO:0000313" key="3">
    <source>
        <dbReference type="Proteomes" id="UP000770015"/>
    </source>
</evidence>
<dbReference type="PANTHER" id="PTHR15907">
    <property type="entry name" value="DUF614 FAMILY PROTEIN-RELATED"/>
    <property type="match status" value="1"/>
</dbReference>
<dbReference type="Proteomes" id="UP000770015">
    <property type="component" value="Unassembled WGS sequence"/>
</dbReference>
<feature type="compositionally biased region" description="Basic and acidic residues" evidence="1">
    <location>
        <begin position="37"/>
        <end position="47"/>
    </location>
</feature>
<gene>
    <name evidence="2" type="ORF">F5X68DRAFT_199295</name>
</gene>
<feature type="compositionally biased region" description="Pro residues" evidence="1">
    <location>
        <begin position="15"/>
        <end position="26"/>
    </location>
</feature>
<dbReference type="EMBL" id="JAGSXJ010000003">
    <property type="protein sequence ID" value="KAH6693532.1"/>
    <property type="molecule type" value="Genomic_DNA"/>
</dbReference>
<dbReference type="InterPro" id="IPR006461">
    <property type="entry name" value="PLAC_motif_containing"/>
</dbReference>
<sequence>MSAPQSTMPPAQDAVPPPQNTVPPPQTTITAGAPPAEHAKPGPIDHRDVEEWTQRFNKALEKPSETLHSKSTGTSWSNSFFACFNPISLCAVTCCLPCITFGKTHHRLRRDANLEGYQPVNTSCLLLLGSSCIGCFCVPLAMQRAEIREKFNLEGSCMSDLARAYCCGCCDLMQQEKEVAERAPLVASQGVKEGYAAPGAMQYPAGN</sequence>
<dbReference type="OrthoDB" id="1045822at2759"/>
<evidence type="ECO:0000313" key="2">
    <source>
        <dbReference type="EMBL" id="KAH6693532.1"/>
    </source>
</evidence>
<dbReference type="AlphaFoldDB" id="A0A9P9ADT2"/>
<comment type="caution">
    <text evidence="2">The sequence shown here is derived from an EMBL/GenBank/DDBJ whole genome shotgun (WGS) entry which is preliminary data.</text>
</comment>
<reference evidence="2" key="1">
    <citation type="journal article" date="2021" name="Nat. Commun.">
        <title>Genetic determinants of endophytism in the Arabidopsis root mycobiome.</title>
        <authorList>
            <person name="Mesny F."/>
            <person name="Miyauchi S."/>
            <person name="Thiergart T."/>
            <person name="Pickel B."/>
            <person name="Atanasova L."/>
            <person name="Karlsson M."/>
            <person name="Huettel B."/>
            <person name="Barry K.W."/>
            <person name="Haridas S."/>
            <person name="Chen C."/>
            <person name="Bauer D."/>
            <person name="Andreopoulos W."/>
            <person name="Pangilinan J."/>
            <person name="LaButti K."/>
            <person name="Riley R."/>
            <person name="Lipzen A."/>
            <person name="Clum A."/>
            <person name="Drula E."/>
            <person name="Henrissat B."/>
            <person name="Kohler A."/>
            <person name="Grigoriev I.V."/>
            <person name="Martin F.M."/>
            <person name="Hacquard S."/>
        </authorList>
    </citation>
    <scope>NUCLEOTIDE SEQUENCE</scope>
    <source>
        <strain evidence="2">MPI-SDFR-AT-0117</strain>
    </source>
</reference>
<dbReference type="NCBIfam" id="TIGR01571">
    <property type="entry name" value="A_thal_Cys_rich"/>
    <property type="match status" value="1"/>
</dbReference>
<protein>
    <submittedName>
        <fullName evidence="2">PLAC8 family-domain-containing protein</fullName>
    </submittedName>
</protein>
<keyword evidence="3" id="KW-1185">Reference proteome</keyword>
<proteinExistence type="predicted"/>
<dbReference type="Pfam" id="PF04749">
    <property type="entry name" value="PLAC8"/>
    <property type="match status" value="1"/>
</dbReference>